<proteinExistence type="inferred from homology"/>
<accession>A0A1H5EDQ9</accession>
<name>A0A1H5EDQ9_9PSED</name>
<dbReference type="AlphaFoldDB" id="A0A1H5EDQ9"/>
<dbReference type="InterPro" id="IPR036388">
    <property type="entry name" value="WH-like_DNA-bd_sf"/>
</dbReference>
<evidence type="ECO:0000313" key="6">
    <source>
        <dbReference type="Proteomes" id="UP000183114"/>
    </source>
</evidence>
<evidence type="ECO:0000256" key="3">
    <source>
        <dbReference type="ARBA" id="ARBA00023163"/>
    </source>
</evidence>
<dbReference type="Proteomes" id="UP000183114">
    <property type="component" value="Unassembled WGS sequence"/>
</dbReference>
<sequence length="122" mass="13700">MENLGQWRELPVSQGNQVLTLIRFTQAATELFLTQSAVSKQMHALEESLEMPLFERKPNGVALTTAGEELLSTVDVVLERLHHSVRLPAATRMEHLQLFAWKRIVLCPAQNGDCYGQDAVDN</sequence>
<dbReference type="PANTHER" id="PTHR30126:SF5">
    <property type="entry name" value="HTH-TYPE TRANSCRIPTIONAL ACTIVATOR CMPR"/>
    <property type="match status" value="1"/>
</dbReference>
<gene>
    <name evidence="5" type="ORF">SAMN04490185_4453</name>
</gene>
<reference evidence="5 6" key="1">
    <citation type="submission" date="2016-10" db="EMBL/GenBank/DDBJ databases">
        <authorList>
            <person name="de Groot N.N."/>
        </authorList>
    </citation>
    <scope>NUCLEOTIDE SEQUENCE [LARGE SCALE GENOMIC DNA]</scope>
    <source>
        <strain evidence="5 6">BS3655</strain>
    </source>
</reference>
<evidence type="ECO:0000313" key="5">
    <source>
        <dbReference type="EMBL" id="SED89229.1"/>
    </source>
</evidence>
<dbReference type="PROSITE" id="PS50931">
    <property type="entry name" value="HTH_LYSR"/>
    <property type="match status" value="1"/>
</dbReference>
<evidence type="ECO:0000259" key="4">
    <source>
        <dbReference type="PROSITE" id="PS50931"/>
    </source>
</evidence>
<keyword evidence="3" id="KW-0804">Transcription</keyword>
<dbReference type="EMBL" id="FNTF01000002">
    <property type="protein sequence ID" value="SED89229.1"/>
    <property type="molecule type" value="Genomic_DNA"/>
</dbReference>
<dbReference type="PANTHER" id="PTHR30126">
    <property type="entry name" value="HTH-TYPE TRANSCRIPTIONAL REGULATOR"/>
    <property type="match status" value="1"/>
</dbReference>
<dbReference type="SUPFAM" id="SSF46785">
    <property type="entry name" value="Winged helix' DNA-binding domain"/>
    <property type="match status" value="1"/>
</dbReference>
<dbReference type="GO" id="GO:0003700">
    <property type="term" value="F:DNA-binding transcription factor activity"/>
    <property type="evidence" value="ECO:0007669"/>
    <property type="project" value="InterPro"/>
</dbReference>
<dbReference type="Gene3D" id="1.10.10.10">
    <property type="entry name" value="Winged helix-like DNA-binding domain superfamily/Winged helix DNA-binding domain"/>
    <property type="match status" value="1"/>
</dbReference>
<dbReference type="PRINTS" id="PR00039">
    <property type="entry name" value="HTHLYSR"/>
</dbReference>
<organism evidence="5 6">
    <name type="scientific">Pseudomonas frederiksbergensis</name>
    <dbReference type="NCBI Taxonomy" id="104087"/>
    <lineage>
        <taxon>Bacteria</taxon>
        <taxon>Pseudomonadati</taxon>
        <taxon>Pseudomonadota</taxon>
        <taxon>Gammaproteobacteria</taxon>
        <taxon>Pseudomonadales</taxon>
        <taxon>Pseudomonadaceae</taxon>
        <taxon>Pseudomonas</taxon>
    </lineage>
</organism>
<protein>
    <submittedName>
        <fullName evidence="5">Regulatory helix-turn-helix protein, lysR family</fullName>
    </submittedName>
</protein>
<feature type="domain" description="HTH lysR-type" evidence="4">
    <location>
        <begin position="24"/>
        <end position="64"/>
    </location>
</feature>
<evidence type="ECO:0000256" key="1">
    <source>
        <dbReference type="ARBA" id="ARBA00009437"/>
    </source>
</evidence>
<dbReference type="Pfam" id="PF00126">
    <property type="entry name" value="HTH_1"/>
    <property type="match status" value="1"/>
</dbReference>
<dbReference type="GO" id="GO:0000976">
    <property type="term" value="F:transcription cis-regulatory region binding"/>
    <property type="evidence" value="ECO:0007669"/>
    <property type="project" value="TreeGrafter"/>
</dbReference>
<dbReference type="InterPro" id="IPR000847">
    <property type="entry name" value="LysR_HTH_N"/>
</dbReference>
<dbReference type="InterPro" id="IPR036390">
    <property type="entry name" value="WH_DNA-bd_sf"/>
</dbReference>
<comment type="similarity">
    <text evidence="1">Belongs to the LysR transcriptional regulatory family.</text>
</comment>
<dbReference type="RefSeq" id="WP_083383384.1">
    <property type="nucleotide sequence ID" value="NZ_FNTF01000002.1"/>
</dbReference>
<evidence type="ECO:0000256" key="2">
    <source>
        <dbReference type="ARBA" id="ARBA00023015"/>
    </source>
</evidence>
<keyword evidence="2" id="KW-0805">Transcription regulation</keyword>